<dbReference type="InterPro" id="IPR036770">
    <property type="entry name" value="Ankyrin_rpt-contain_sf"/>
</dbReference>
<evidence type="ECO:0000256" key="4">
    <source>
        <dbReference type="SAM" id="MobiDB-lite"/>
    </source>
</evidence>
<evidence type="ECO:0000256" key="1">
    <source>
        <dbReference type="ARBA" id="ARBA00022737"/>
    </source>
</evidence>
<dbReference type="PANTHER" id="PTHR24173">
    <property type="entry name" value="ANKYRIN REPEAT CONTAINING"/>
    <property type="match status" value="1"/>
</dbReference>
<dbReference type="PANTHER" id="PTHR24173:SF74">
    <property type="entry name" value="ANKYRIN REPEAT DOMAIN-CONTAINING PROTEIN 16"/>
    <property type="match status" value="1"/>
</dbReference>
<evidence type="ECO:0000313" key="5">
    <source>
        <dbReference type="EnsemblMetazoa" id="XP_020898667.1"/>
    </source>
</evidence>
<sequence length="433" mass="48876">MPALNEAISQRRFKQATFLINSGVNVNSKNREGYTPLAQLCDIDPEEKALSLAKLFITKGGRVDRKDNQGRNVLMCAILKGKEKLASLFLEEILDFNLNAKDDDGNTALSHASAIGNVQVVQNIVRALRRYGLSVDVANKEGLTPLMIAAKHRHLACANVILTEGKASVFIRDNTTWKTALEWERNAVPRNVSNQRKLPLRESIQTKSSPSSSSPSRSRCPFSQDRPHVQKHEMKQLFQIYENQLTSTYRIGFDNSKIGNFYENICLTSPQVRPESRNNLDTVFEGSQARALFTKSTAVVKFRKTSSMLNARKLTKTDLLSASCTASSVSELLRDARESSREIQPKQDLSKQGIGRPMRRPIRSRSEILFIKNKINEKERKLPRIEKRTLSNPVMSLLDEKKSSVSVNANEKFDNDEQPGQTIEETSEIRREK</sequence>
<keyword evidence="6" id="KW-1185">Reference proteome</keyword>
<feature type="compositionally biased region" description="Basic and acidic residues" evidence="4">
    <location>
        <begin position="338"/>
        <end position="349"/>
    </location>
</feature>
<dbReference type="Pfam" id="PF12796">
    <property type="entry name" value="Ank_2"/>
    <property type="match status" value="1"/>
</dbReference>
<evidence type="ECO:0000256" key="2">
    <source>
        <dbReference type="ARBA" id="ARBA00023043"/>
    </source>
</evidence>
<keyword evidence="1" id="KW-0677">Repeat</keyword>
<name>A0A913X493_EXADI</name>
<dbReference type="OrthoDB" id="5406014at2759"/>
<dbReference type="Gene3D" id="1.25.40.20">
    <property type="entry name" value="Ankyrin repeat-containing domain"/>
    <property type="match status" value="2"/>
</dbReference>
<accession>A0A913X493</accession>
<dbReference type="SMART" id="SM00248">
    <property type="entry name" value="ANK"/>
    <property type="match status" value="4"/>
</dbReference>
<dbReference type="EnsemblMetazoa" id="XM_021043008.2">
    <property type="protein sequence ID" value="XP_020898667.1"/>
    <property type="gene ID" value="LOC110237426"/>
</dbReference>
<dbReference type="InterPro" id="IPR002110">
    <property type="entry name" value="Ankyrin_rpt"/>
</dbReference>
<dbReference type="RefSeq" id="XP_020898667.1">
    <property type="nucleotide sequence ID" value="XM_021043008.2"/>
</dbReference>
<keyword evidence="2 3" id="KW-0040">ANK repeat</keyword>
<organism evidence="5 6">
    <name type="scientific">Exaiptasia diaphana</name>
    <name type="common">Tropical sea anemone</name>
    <name type="synonym">Aiptasia pulchella</name>
    <dbReference type="NCBI Taxonomy" id="2652724"/>
    <lineage>
        <taxon>Eukaryota</taxon>
        <taxon>Metazoa</taxon>
        <taxon>Cnidaria</taxon>
        <taxon>Anthozoa</taxon>
        <taxon>Hexacorallia</taxon>
        <taxon>Actiniaria</taxon>
        <taxon>Aiptasiidae</taxon>
        <taxon>Exaiptasia</taxon>
    </lineage>
</organism>
<feature type="region of interest" description="Disordered" evidence="4">
    <location>
        <begin position="192"/>
        <end position="226"/>
    </location>
</feature>
<feature type="compositionally biased region" description="Low complexity" evidence="4">
    <location>
        <begin position="208"/>
        <end position="219"/>
    </location>
</feature>
<evidence type="ECO:0000313" key="6">
    <source>
        <dbReference type="Proteomes" id="UP000887567"/>
    </source>
</evidence>
<reference evidence="5" key="1">
    <citation type="submission" date="2022-11" db="UniProtKB">
        <authorList>
            <consortium name="EnsemblMetazoa"/>
        </authorList>
    </citation>
    <scope>IDENTIFICATION</scope>
</reference>
<proteinExistence type="predicted"/>
<dbReference type="AlphaFoldDB" id="A0A913X493"/>
<protein>
    <submittedName>
        <fullName evidence="5">Uncharacterized protein</fullName>
    </submittedName>
</protein>
<feature type="repeat" description="ANK" evidence="3">
    <location>
        <begin position="104"/>
        <end position="140"/>
    </location>
</feature>
<dbReference type="SUPFAM" id="SSF48403">
    <property type="entry name" value="Ankyrin repeat"/>
    <property type="match status" value="1"/>
</dbReference>
<dbReference type="KEGG" id="epa:110237426"/>
<evidence type="ECO:0000256" key="3">
    <source>
        <dbReference type="PROSITE-ProRule" id="PRU00023"/>
    </source>
</evidence>
<feature type="region of interest" description="Disordered" evidence="4">
    <location>
        <begin position="338"/>
        <end position="358"/>
    </location>
</feature>
<dbReference type="PROSITE" id="PS50088">
    <property type="entry name" value="ANK_REPEAT"/>
    <property type="match status" value="1"/>
</dbReference>
<dbReference type="GeneID" id="110237426"/>
<feature type="region of interest" description="Disordered" evidence="4">
    <location>
        <begin position="392"/>
        <end position="433"/>
    </location>
</feature>
<dbReference type="Proteomes" id="UP000887567">
    <property type="component" value="Unplaced"/>
</dbReference>